<name>A0A660HMZ4_ZIZJU</name>
<comment type="subcellular location">
    <subcellularLocation>
        <location evidence="1">Cell envelope</location>
    </subcellularLocation>
</comment>
<feature type="transmembrane region" description="Helical" evidence="5">
    <location>
        <begin position="21"/>
        <end position="40"/>
    </location>
</feature>
<dbReference type="SUPFAM" id="SSF53850">
    <property type="entry name" value="Periplasmic binding protein-like II"/>
    <property type="match status" value="1"/>
</dbReference>
<keyword evidence="5" id="KW-1133">Transmembrane helix</keyword>
<dbReference type="InterPro" id="IPR006059">
    <property type="entry name" value="SBP"/>
</dbReference>
<proteinExistence type="inferred from homology"/>
<dbReference type="PANTHER" id="PTHR43649:SF31">
    <property type="entry name" value="SN-GLYCEROL-3-PHOSPHATE-BINDING PERIPLASMIC PROTEIN UGPB"/>
    <property type="match status" value="1"/>
</dbReference>
<evidence type="ECO:0000256" key="4">
    <source>
        <dbReference type="ARBA" id="ARBA00022729"/>
    </source>
</evidence>
<dbReference type="Pfam" id="PF13416">
    <property type="entry name" value="SBP_bac_8"/>
    <property type="match status" value="1"/>
</dbReference>
<evidence type="ECO:0008006" key="8">
    <source>
        <dbReference type="Google" id="ProtNLM"/>
    </source>
</evidence>
<keyword evidence="3" id="KW-0813">Transport</keyword>
<evidence type="ECO:0000256" key="2">
    <source>
        <dbReference type="ARBA" id="ARBA00008520"/>
    </source>
</evidence>
<evidence type="ECO:0000313" key="6">
    <source>
        <dbReference type="EMBL" id="AYJ01413.1"/>
    </source>
</evidence>
<reference evidence="6 7" key="1">
    <citation type="journal article" date="2018" name="BMC Genomics">
        <title>Comparative genome analysis of jujube witches'-broom Phytoplasma, an obligate pathogen that causes jujube witches'-broom disease.</title>
        <authorList>
            <person name="Wang J."/>
            <person name="Song L."/>
            <person name="Jiao Q."/>
            <person name="Yang S."/>
            <person name="Gao R."/>
            <person name="Lu X."/>
            <person name="Zhou G."/>
        </authorList>
    </citation>
    <scope>NUCLEOTIDE SEQUENCE [LARGE SCALE GENOMIC DNA]</scope>
    <source>
        <strain evidence="6">Jwb-nky</strain>
    </source>
</reference>
<evidence type="ECO:0000256" key="1">
    <source>
        <dbReference type="ARBA" id="ARBA00004196"/>
    </source>
</evidence>
<dbReference type="EMBL" id="CP025121">
    <property type="protein sequence ID" value="AYJ01413.1"/>
    <property type="molecule type" value="Genomic_DNA"/>
</dbReference>
<dbReference type="GO" id="GO:0030313">
    <property type="term" value="C:cell envelope"/>
    <property type="evidence" value="ECO:0007669"/>
    <property type="project" value="UniProtKB-SubCell"/>
</dbReference>
<dbReference type="InterPro" id="IPR050490">
    <property type="entry name" value="Bact_solute-bd_prot1"/>
</dbReference>
<dbReference type="KEGG" id="pzi:CWO85_02785"/>
<evidence type="ECO:0000313" key="7">
    <source>
        <dbReference type="Proteomes" id="UP000272462"/>
    </source>
</evidence>
<organism evidence="6 7">
    <name type="scientific">Ziziphus jujuba witches'-broom phytoplasma</name>
    <dbReference type="NCBI Taxonomy" id="135727"/>
    <lineage>
        <taxon>Bacteria</taxon>
        <taxon>Bacillati</taxon>
        <taxon>Mycoplasmatota</taxon>
        <taxon>Mollicutes</taxon>
        <taxon>Acholeplasmatales</taxon>
        <taxon>Acholeplasmataceae</taxon>
        <taxon>Candidatus Phytoplasma</taxon>
        <taxon>16SrV (Elm yellows group)</taxon>
    </lineage>
</organism>
<keyword evidence="7" id="KW-1185">Reference proteome</keyword>
<dbReference type="Gene3D" id="3.40.190.10">
    <property type="entry name" value="Periplasmic binding protein-like II"/>
    <property type="match status" value="1"/>
</dbReference>
<keyword evidence="4" id="KW-0732">Signal</keyword>
<accession>A0A660HMZ4</accession>
<comment type="similarity">
    <text evidence="2">Belongs to the bacterial solute-binding protein 1 family.</text>
</comment>
<dbReference type="Proteomes" id="UP000272462">
    <property type="component" value="Chromosome"/>
</dbReference>
<dbReference type="AlphaFoldDB" id="A0A660HMZ4"/>
<dbReference type="PANTHER" id="PTHR43649">
    <property type="entry name" value="ARABINOSE-BINDING PROTEIN-RELATED"/>
    <property type="match status" value="1"/>
</dbReference>
<gene>
    <name evidence="6" type="ORF">CWO85_02785</name>
</gene>
<evidence type="ECO:0000256" key="3">
    <source>
        <dbReference type="ARBA" id="ARBA00022448"/>
    </source>
</evidence>
<keyword evidence="5" id="KW-0812">Transmembrane</keyword>
<protein>
    <recommendedName>
        <fullName evidence="8">Sugar ABC transporter substrate-binding protein</fullName>
    </recommendedName>
</protein>
<sequence>MSSQEKIKVVSRDKIKNFLFLFGYFLLLFNIAFIFNIIAIRKKTNLKEEPFQLTIDEFKDAKEYFKNSKKKVKITFWHNLYAEERKVLNKIIQDFEKDYPGIEVLEDNKGNWGQIFKHVSNALTVDKQPNLVVSYPDHVGFYHKSNKVLPLDAFIDKDEDFKNNKQNDFLPYYFAPIQIEDKIKHYYYLPFLKTTEIMFYNKDLLKSIHDKIPELINDKGEIAKDSLSWVQMDEISKILKDSNKKDFIPIVVDSESNLFIISTQQKGINYPLTKEQTQDFLHNSEVQELLQEFKTRYDNKHLTLGKLTGEEDKVPELLINNNIAFYITSTRRLDNLCIDNAFIPKLGYTNVPTVNSESNKNILQGSNVNLFYSKNKDEMLASWFFLKHLTSEDVYKDFLKENKFFNITRQASITQVKDRINEIESEINKKLTDSNKEETNKLKLRKEFLEKFILQNANSQESQKNFFTIYVFENSDFFINIIADLFIEVLMIDKNLNDKDTDARIKELLTEAINRI</sequence>
<keyword evidence="5" id="KW-0472">Membrane</keyword>
<evidence type="ECO:0000256" key="5">
    <source>
        <dbReference type="SAM" id="Phobius"/>
    </source>
</evidence>